<dbReference type="PROSITE" id="PS00211">
    <property type="entry name" value="ABC_TRANSPORTER_1"/>
    <property type="match status" value="1"/>
</dbReference>
<keyword evidence="6 10" id="KW-0067">ATP-binding</keyword>
<dbReference type="InterPro" id="IPR027417">
    <property type="entry name" value="P-loop_NTPase"/>
</dbReference>
<gene>
    <name evidence="10" type="ORF">HTY61_17495</name>
</gene>
<dbReference type="KEGG" id="orm:HTY61_17495"/>
<evidence type="ECO:0000256" key="7">
    <source>
        <dbReference type="ARBA" id="ARBA00022967"/>
    </source>
</evidence>
<dbReference type="Gene3D" id="3.40.50.300">
    <property type="entry name" value="P-loop containing nucleotide triphosphate hydrolases"/>
    <property type="match status" value="1"/>
</dbReference>
<dbReference type="InterPro" id="IPR017871">
    <property type="entry name" value="ABC_transporter-like_CS"/>
</dbReference>
<dbReference type="EMBL" id="CP054836">
    <property type="protein sequence ID" value="QKV20112.1"/>
    <property type="molecule type" value="Genomic_DNA"/>
</dbReference>
<keyword evidence="8" id="KW-0472">Membrane</keyword>
<proteinExistence type="inferred from homology"/>
<name>A0A6N1VL35_9HYPH</name>
<keyword evidence="11" id="KW-1185">Reference proteome</keyword>
<evidence type="ECO:0000313" key="11">
    <source>
        <dbReference type="Proteomes" id="UP000509367"/>
    </source>
</evidence>
<dbReference type="PANTHER" id="PTHR42781">
    <property type="entry name" value="SPERMIDINE/PUTRESCINE IMPORT ATP-BINDING PROTEIN POTA"/>
    <property type="match status" value="1"/>
</dbReference>
<evidence type="ECO:0000256" key="4">
    <source>
        <dbReference type="ARBA" id="ARBA00022519"/>
    </source>
</evidence>
<evidence type="ECO:0000256" key="2">
    <source>
        <dbReference type="ARBA" id="ARBA00022448"/>
    </source>
</evidence>
<reference evidence="10 11" key="1">
    <citation type="submission" date="2020-06" db="EMBL/GenBank/DDBJ databases">
        <title>Oricola thermophila sp. nov. isolated from a tidal sediments.</title>
        <authorList>
            <person name="Kwon K.K."/>
            <person name="Yang S.-H."/>
            <person name="Park M.-J."/>
        </authorList>
    </citation>
    <scope>NUCLEOTIDE SEQUENCE [LARGE SCALE GENOMIC DNA]</scope>
    <source>
        <strain evidence="10 11">MEBiC13590</strain>
    </source>
</reference>
<keyword evidence="2" id="KW-0813">Transport</keyword>
<evidence type="ECO:0000313" key="10">
    <source>
        <dbReference type="EMBL" id="QKV20112.1"/>
    </source>
</evidence>
<keyword evidence="3" id="KW-1003">Cell membrane</keyword>
<evidence type="ECO:0000259" key="9">
    <source>
        <dbReference type="PROSITE" id="PS50893"/>
    </source>
</evidence>
<dbReference type="GO" id="GO:0016887">
    <property type="term" value="F:ATP hydrolysis activity"/>
    <property type="evidence" value="ECO:0007669"/>
    <property type="project" value="InterPro"/>
</dbReference>
<evidence type="ECO:0000256" key="8">
    <source>
        <dbReference type="ARBA" id="ARBA00023136"/>
    </source>
</evidence>
<dbReference type="InterPro" id="IPR003439">
    <property type="entry name" value="ABC_transporter-like_ATP-bd"/>
</dbReference>
<dbReference type="Pfam" id="PF00005">
    <property type="entry name" value="ABC_tran"/>
    <property type="match status" value="1"/>
</dbReference>
<accession>A0A6N1VL35</accession>
<evidence type="ECO:0000256" key="5">
    <source>
        <dbReference type="ARBA" id="ARBA00022741"/>
    </source>
</evidence>
<keyword evidence="4" id="KW-0997">Cell inner membrane</keyword>
<evidence type="ECO:0000256" key="3">
    <source>
        <dbReference type="ARBA" id="ARBA00022475"/>
    </source>
</evidence>
<comment type="similarity">
    <text evidence="1">Belongs to the ABC transporter superfamily.</text>
</comment>
<evidence type="ECO:0000256" key="6">
    <source>
        <dbReference type="ARBA" id="ARBA00022840"/>
    </source>
</evidence>
<dbReference type="Proteomes" id="UP000509367">
    <property type="component" value="Chromosome"/>
</dbReference>
<dbReference type="SUPFAM" id="SSF52540">
    <property type="entry name" value="P-loop containing nucleoside triphosphate hydrolases"/>
    <property type="match status" value="1"/>
</dbReference>
<dbReference type="SMART" id="SM00382">
    <property type="entry name" value="AAA"/>
    <property type="match status" value="1"/>
</dbReference>
<dbReference type="PANTHER" id="PTHR42781:SF1">
    <property type="entry name" value="THIAMINE IMPORT ATP-BINDING PROTEIN THIQ"/>
    <property type="match status" value="1"/>
</dbReference>
<dbReference type="AlphaFoldDB" id="A0A6N1VL35"/>
<evidence type="ECO:0000256" key="1">
    <source>
        <dbReference type="ARBA" id="ARBA00005417"/>
    </source>
</evidence>
<sequence>MNGTSAAITCEGVRFRYAADAGEMRFDCAFAAGTITALVGPSGSGKSTLLNLIAGFETPQVGAIRFGIEDLTRAPVAERPVSMVFQENNLFAHLSVFDNVALGLSPRLRLKPDERGIVEDALASVGLSGYGARLPGQLSGGERQRVALARVVVRRKPVLLLDEAFASLGPALRADMLDLVASIQADRGMTTVMVTHFPEDARRIAPHTVFLAGGEVIADGATETLLGEDTAPEAIRFYLGTTETR</sequence>
<organism evidence="10 11">
    <name type="scientific">Oricola thermophila</name>
    <dbReference type="NCBI Taxonomy" id="2742145"/>
    <lineage>
        <taxon>Bacteria</taxon>
        <taxon>Pseudomonadati</taxon>
        <taxon>Pseudomonadota</taxon>
        <taxon>Alphaproteobacteria</taxon>
        <taxon>Hyphomicrobiales</taxon>
        <taxon>Ahrensiaceae</taxon>
        <taxon>Oricola</taxon>
    </lineage>
</organism>
<dbReference type="RefSeq" id="WP_175278003.1">
    <property type="nucleotide sequence ID" value="NZ_CP054836.1"/>
</dbReference>
<dbReference type="GO" id="GO:0005524">
    <property type="term" value="F:ATP binding"/>
    <property type="evidence" value="ECO:0007669"/>
    <property type="project" value="UniProtKB-KW"/>
</dbReference>
<keyword evidence="7" id="KW-1278">Translocase</keyword>
<keyword evidence="5" id="KW-0547">Nucleotide-binding</keyword>
<dbReference type="InterPro" id="IPR003593">
    <property type="entry name" value="AAA+_ATPase"/>
</dbReference>
<dbReference type="InterPro" id="IPR050093">
    <property type="entry name" value="ABC_SmlMolc_Importer"/>
</dbReference>
<dbReference type="PROSITE" id="PS50893">
    <property type="entry name" value="ABC_TRANSPORTER_2"/>
    <property type="match status" value="1"/>
</dbReference>
<feature type="domain" description="ABC transporter" evidence="9">
    <location>
        <begin position="8"/>
        <end position="238"/>
    </location>
</feature>
<protein>
    <submittedName>
        <fullName evidence="10">ATP-binding cassette domain-containing protein</fullName>
    </submittedName>
</protein>